<dbReference type="AlphaFoldDB" id="W6RLP1"/>
<keyword evidence="2" id="KW-0614">Plasmid</keyword>
<feature type="region of interest" description="Disordered" evidence="1">
    <location>
        <begin position="24"/>
        <end position="44"/>
    </location>
</feature>
<dbReference type="KEGG" id="rhl:LPU83_pLPU83a_0027"/>
<feature type="region of interest" description="Disordered" evidence="1">
    <location>
        <begin position="128"/>
        <end position="160"/>
    </location>
</feature>
<accession>W6RLP1</accession>
<geneLocation type="plasmid" evidence="2 3">
    <name>pLPU83a</name>
</geneLocation>
<organism evidence="2 3">
    <name type="scientific">Rhizobium favelukesii</name>
    <dbReference type="NCBI Taxonomy" id="348824"/>
    <lineage>
        <taxon>Bacteria</taxon>
        <taxon>Pseudomonadati</taxon>
        <taxon>Pseudomonadota</taxon>
        <taxon>Alphaproteobacteria</taxon>
        <taxon>Hyphomicrobiales</taxon>
        <taxon>Rhizobiaceae</taxon>
        <taxon>Rhizobium/Agrobacterium group</taxon>
        <taxon>Rhizobium</taxon>
    </lineage>
</organism>
<feature type="compositionally biased region" description="Basic and acidic residues" evidence="1">
    <location>
        <begin position="149"/>
        <end position="160"/>
    </location>
</feature>
<gene>
    <name evidence="2" type="ORF">LPU83_pLPU83a_0027</name>
</gene>
<evidence type="ECO:0000256" key="1">
    <source>
        <dbReference type="SAM" id="MobiDB-lite"/>
    </source>
</evidence>
<name>W6RLP1_9HYPH</name>
<protein>
    <submittedName>
        <fullName evidence="2">Uncharacterized protein</fullName>
    </submittedName>
</protein>
<reference evidence="2" key="1">
    <citation type="submission" date="2013-11" db="EMBL/GenBank/DDBJ databases">
        <title>Draft genome sequence of the broad-host-range Rhizobium sp. LPU83 strain, a member of the low-genetic diversity Oregon-like Rhizobium sp. group.</title>
        <authorList>
            <person name="Wibberg D."/>
            <person name="Puehler A."/>
            <person name="Schlueter A."/>
        </authorList>
    </citation>
    <scope>NUCLEOTIDE SEQUENCE [LARGE SCALE GENOMIC DNA]</scope>
    <source>
        <strain evidence="2">LPU83</strain>
        <plasmid evidence="2">pLPU83a</plasmid>
    </source>
</reference>
<feature type="compositionally biased region" description="Low complexity" evidence="1">
    <location>
        <begin position="28"/>
        <end position="41"/>
    </location>
</feature>
<proteinExistence type="predicted"/>
<evidence type="ECO:0000313" key="3">
    <source>
        <dbReference type="Proteomes" id="UP000019443"/>
    </source>
</evidence>
<dbReference type="Proteomes" id="UP000019443">
    <property type="component" value="Plasmid pLPU83a"/>
</dbReference>
<feature type="compositionally biased region" description="Basic residues" evidence="1">
    <location>
        <begin position="131"/>
        <end position="142"/>
    </location>
</feature>
<keyword evidence="3" id="KW-1185">Reference proteome</keyword>
<dbReference type="EMBL" id="HG916853">
    <property type="protein sequence ID" value="CDM59868.1"/>
    <property type="molecule type" value="Genomic_DNA"/>
</dbReference>
<sequence length="160" mass="17217">MSVVRGGWRSGGALVPRRSELLMGNEASCSTTGTDTPSGSTARTGVVQTTPHAIAFMPSSPPSGQSGQPSCMEPVIPEAIAIFIDMPVVWATDRLIPTATKTARNKATSLRADKRFMAVEKMTLKYDEHKPRLRPTASRRPRLGTTVRDAGEDFSGRTDT</sequence>
<dbReference type="HOGENOM" id="CLU_1650771_0_0_5"/>
<evidence type="ECO:0000313" key="2">
    <source>
        <dbReference type="EMBL" id="CDM59868.1"/>
    </source>
</evidence>